<feature type="transmembrane region" description="Helical" evidence="5">
    <location>
        <begin position="416"/>
        <end position="437"/>
    </location>
</feature>
<dbReference type="OrthoDB" id="5204190at2759"/>
<evidence type="ECO:0000256" key="5">
    <source>
        <dbReference type="SAM" id="Phobius"/>
    </source>
</evidence>
<feature type="transmembrane region" description="Helical" evidence="5">
    <location>
        <begin position="449"/>
        <end position="476"/>
    </location>
</feature>
<evidence type="ECO:0000313" key="7">
    <source>
        <dbReference type="Proteomes" id="UP000256645"/>
    </source>
</evidence>
<evidence type="ECO:0000313" key="6">
    <source>
        <dbReference type="EMBL" id="RDW56994.1"/>
    </source>
</evidence>
<evidence type="ECO:0000256" key="1">
    <source>
        <dbReference type="ARBA" id="ARBA00004141"/>
    </source>
</evidence>
<feature type="transmembrane region" description="Helical" evidence="5">
    <location>
        <begin position="27"/>
        <end position="49"/>
    </location>
</feature>
<evidence type="ECO:0000256" key="4">
    <source>
        <dbReference type="ARBA" id="ARBA00023136"/>
    </source>
</evidence>
<feature type="transmembrane region" description="Helical" evidence="5">
    <location>
        <begin position="142"/>
        <end position="166"/>
    </location>
</feature>
<keyword evidence="7" id="KW-1185">Reference proteome</keyword>
<dbReference type="InterPro" id="IPR036259">
    <property type="entry name" value="MFS_trans_sf"/>
</dbReference>
<dbReference type="Gene3D" id="1.20.1250.20">
    <property type="entry name" value="MFS general substrate transporter like domains"/>
    <property type="match status" value="2"/>
</dbReference>
<dbReference type="PANTHER" id="PTHR23507:SF13">
    <property type="entry name" value="MFS GENERAL SUBSTRATE TRANSPORTER"/>
    <property type="match status" value="1"/>
</dbReference>
<feature type="transmembrane region" description="Helical" evidence="5">
    <location>
        <begin position="274"/>
        <end position="299"/>
    </location>
</feature>
<evidence type="ECO:0000256" key="3">
    <source>
        <dbReference type="ARBA" id="ARBA00022989"/>
    </source>
</evidence>
<evidence type="ECO:0000256" key="2">
    <source>
        <dbReference type="ARBA" id="ARBA00022692"/>
    </source>
</evidence>
<sequence>MSGDQNTPLLASPVEEKPKSSSTVNRILICAFIISLSVAFTWVPMIYVFRLMTCEAYYKSHSPFTGEGDRCSVSEIEASTAKSVSLLGTTTTIFGVLNLLWTGWTIKRFGVKAALLQQTIWPAVRLCCQIVAVTIGAEEGMLIIQITQFICVLGGPAGYLLALNTFATEVAEPSKRTAVFGQLQGAVMFGTALGYILGGTSGDMFGIRRPFEIAFYLMILSTFYSIIFLPYVAKPKADEGNKSKGLAGFIGPVRLFVPQKFSYPNGRVQRHWGVFFLGAGVFLGVLATGFIPVLIQMYATNAFGFHPTENGYLMSFNSLVRGCFLSFAFPKIILVGRRWFAGEPKPKVQPTSTCDIPATAENLEVVPGLESEQELVSLPEPAISGYEFDLAFLKWSLVVDGTLTGAAAFSTKGWHIYLAAFFLPLASGSAPAAKGVMMEMCEPSRRADALSAITLVEMIATLSTMSVFGIVFSYLAEIGKPHLVFIVNAGIAVFAVFVLAFSRLPARDVTRVIGTEPIEQNLDAGVLSRDCDTEVQDRADDSSLL</sequence>
<dbReference type="PANTHER" id="PTHR23507">
    <property type="entry name" value="ZGC:174356"/>
    <property type="match status" value="1"/>
</dbReference>
<keyword evidence="4 5" id="KW-0472">Membrane</keyword>
<keyword evidence="3 5" id="KW-1133">Transmembrane helix</keyword>
<feature type="transmembrane region" description="Helical" evidence="5">
    <location>
        <begin position="83"/>
        <end position="101"/>
    </location>
</feature>
<name>A0A3D8Q6F3_9HELO</name>
<comment type="caution">
    <text evidence="6">The sequence shown here is derived from an EMBL/GenBank/DDBJ whole genome shotgun (WGS) entry which is preliminary data.</text>
</comment>
<feature type="transmembrane region" description="Helical" evidence="5">
    <location>
        <begin position="178"/>
        <end position="198"/>
    </location>
</feature>
<dbReference type="InterPro" id="IPR011701">
    <property type="entry name" value="MFS"/>
</dbReference>
<organism evidence="6 7">
    <name type="scientific">Coleophoma cylindrospora</name>
    <dbReference type="NCBI Taxonomy" id="1849047"/>
    <lineage>
        <taxon>Eukaryota</taxon>
        <taxon>Fungi</taxon>
        <taxon>Dikarya</taxon>
        <taxon>Ascomycota</taxon>
        <taxon>Pezizomycotina</taxon>
        <taxon>Leotiomycetes</taxon>
        <taxon>Helotiales</taxon>
        <taxon>Dermateaceae</taxon>
        <taxon>Coleophoma</taxon>
    </lineage>
</organism>
<evidence type="ECO:0008006" key="8">
    <source>
        <dbReference type="Google" id="ProtNLM"/>
    </source>
</evidence>
<feature type="transmembrane region" description="Helical" evidence="5">
    <location>
        <begin position="482"/>
        <end position="501"/>
    </location>
</feature>
<dbReference type="Proteomes" id="UP000256645">
    <property type="component" value="Unassembled WGS sequence"/>
</dbReference>
<keyword evidence="2 5" id="KW-0812">Transmembrane</keyword>
<proteinExistence type="predicted"/>
<dbReference type="GO" id="GO:0016020">
    <property type="term" value="C:membrane"/>
    <property type="evidence" value="ECO:0007669"/>
    <property type="project" value="UniProtKB-SubCell"/>
</dbReference>
<dbReference type="SUPFAM" id="SSF103473">
    <property type="entry name" value="MFS general substrate transporter"/>
    <property type="match status" value="2"/>
</dbReference>
<feature type="transmembrane region" description="Helical" evidence="5">
    <location>
        <begin position="213"/>
        <end position="233"/>
    </location>
</feature>
<protein>
    <recommendedName>
        <fullName evidence="8">Major facilitator superfamily (MFS) profile domain-containing protein</fullName>
    </recommendedName>
</protein>
<accession>A0A3D8Q6F3</accession>
<dbReference type="Pfam" id="PF07690">
    <property type="entry name" value="MFS_1"/>
    <property type="match status" value="1"/>
</dbReference>
<comment type="subcellular location">
    <subcellularLocation>
        <location evidence="1">Membrane</location>
        <topology evidence="1">Multi-pass membrane protein</topology>
    </subcellularLocation>
</comment>
<gene>
    <name evidence="6" type="ORF">BP6252_13947</name>
</gene>
<reference evidence="6 7" key="1">
    <citation type="journal article" date="2018" name="IMA Fungus">
        <title>IMA Genome-F 9: Draft genome sequence of Annulohypoxylon stygium, Aspergillus mulundensis, Berkeleyomyces basicola (syn. Thielaviopsis basicola), Ceratocystis smalleyi, two Cercospora beticola strains, Coleophoma cylindrospora, Fusarium fracticaudum, Phialophora cf. hyalina, and Morchella septimelata.</title>
        <authorList>
            <person name="Wingfield B.D."/>
            <person name="Bills G.F."/>
            <person name="Dong Y."/>
            <person name="Huang W."/>
            <person name="Nel W.J."/>
            <person name="Swalarsk-Parry B.S."/>
            <person name="Vaghefi N."/>
            <person name="Wilken P.M."/>
            <person name="An Z."/>
            <person name="de Beer Z.W."/>
            <person name="De Vos L."/>
            <person name="Chen L."/>
            <person name="Duong T.A."/>
            <person name="Gao Y."/>
            <person name="Hammerbacher A."/>
            <person name="Kikkert J.R."/>
            <person name="Li Y."/>
            <person name="Li H."/>
            <person name="Li K."/>
            <person name="Li Q."/>
            <person name="Liu X."/>
            <person name="Ma X."/>
            <person name="Naidoo K."/>
            <person name="Pethybridge S.J."/>
            <person name="Sun J."/>
            <person name="Steenkamp E.T."/>
            <person name="van der Nest M.A."/>
            <person name="van Wyk S."/>
            <person name="Wingfield M.J."/>
            <person name="Xiong C."/>
            <person name="Yue Q."/>
            <person name="Zhang X."/>
        </authorList>
    </citation>
    <scope>NUCLEOTIDE SEQUENCE [LARGE SCALE GENOMIC DNA]</scope>
    <source>
        <strain evidence="6 7">BP6252</strain>
    </source>
</reference>
<dbReference type="AlphaFoldDB" id="A0A3D8Q6F3"/>
<dbReference type="GO" id="GO:0022857">
    <property type="term" value="F:transmembrane transporter activity"/>
    <property type="evidence" value="ECO:0007669"/>
    <property type="project" value="InterPro"/>
</dbReference>
<dbReference type="STRING" id="1849047.A0A3D8Q6F3"/>
<dbReference type="EMBL" id="PDLM01000027">
    <property type="protein sequence ID" value="RDW56994.1"/>
    <property type="molecule type" value="Genomic_DNA"/>
</dbReference>